<proteinExistence type="predicted"/>
<dbReference type="SUPFAM" id="SSF53335">
    <property type="entry name" value="S-adenosyl-L-methionine-dependent methyltransferases"/>
    <property type="match status" value="1"/>
</dbReference>
<dbReference type="Pfam" id="PF08241">
    <property type="entry name" value="Methyltransf_11"/>
    <property type="match status" value="1"/>
</dbReference>
<dbReference type="EMBL" id="CP132507">
    <property type="protein sequence ID" value="WNO05823.1"/>
    <property type="molecule type" value="Genomic_DNA"/>
</dbReference>
<dbReference type="Proteomes" id="UP001302257">
    <property type="component" value="Chromosome"/>
</dbReference>
<accession>A0ABZ0B2Z6</accession>
<dbReference type="GO" id="GO:0008168">
    <property type="term" value="F:methyltransferase activity"/>
    <property type="evidence" value="ECO:0007669"/>
    <property type="project" value="UniProtKB-KW"/>
</dbReference>
<name>A0ABZ0B2Z6_9BURK</name>
<feature type="domain" description="Methyltransferase type 11" evidence="2">
    <location>
        <begin position="58"/>
        <end position="127"/>
    </location>
</feature>
<feature type="transmembrane region" description="Helical" evidence="1">
    <location>
        <begin position="192"/>
        <end position="210"/>
    </location>
</feature>
<evidence type="ECO:0000313" key="4">
    <source>
        <dbReference type="Proteomes" id="UP001302257"/>
    </source>
</evidence>
<protein>
    <submittedName>
        <fullName evidence="3">Methyltransferase domain-containing protein</fullName>
    </submittedName>
</protein>
<gene>
    <name evidence="3" type="ORF">RAN89_05155</name>
</gene>
<keyword evidence="1" id="KW-0812">Transmembrane</keyword>
<dbReference type="CDD" id="cd02440">
    <property type="entry name" value="AdoMet_MTases"/>
    <property type="match status" value="1"/>
</dbReference>
<dbReference type="Gene3D" id="3.40.50.150">
    <property type="entry name" value="Vaccinia Virus protein VP39"/>
    <property type="match status" value="1"/>
</dbReference>
<sequence>MLIAEENESNRQVWLEKALSAIPPGLRILDAGAGELKNRKHCRHLVYVSQDFGQYTGGKGEAATQGLHDCHWDTSRIDLVSDIAAIPAPDASFDAILCSEVLEHVPEPTHALDEFARLLKPGGTVILTAPFSSNVHMAPYHFCSGFSRYWYEHHLTLRGFEIKEIVSNGDWYSLLRQEILRLGGLERRQGGWYWPFAYAYAVLGVVYFRVRKKHRADDLACFGWHCIAVKK</sequence>
<evidence type="ECO:0000256" key="1">
    <source>
        <dbReference type="SAM" id="Phobius"/>
    </source>
</evidence>
<dbReference type="RefSeq" id="WP_313868556.1">
    <property type="nucleotide sequence ID" value="NZ_CP132507.1"/>
</dbReference>
<keyword evidence="1" id="KW-0472">Membrane</keyword>
<organism evidence="3 4">
    <name type="scientific">Rhodoferax mekongensis</name>
    <dbReference type="NCBI Taxonomy" id="3068341"/>
    <lineage>
        <taxon>Bacteria</taxon>
        <taxon>Pseudomonadati</taxon>
        <taxon>Pseudomonadota</taxon>
        <taxon>Betaproteobacteria</taxon>
        <taxon>Burkholderiales</taxon>
        <taxon>Comamonadaceae</taxon>
        <taxon>Rhodoferax</taxon>
    </lineage>
</organism>
<evidence type="ECO:0000313" key="3">
    <source>
        <dbReference type="EMBL" id="WNO05823.1"/>
    </source>
</evidence>
<dbReference type="PANTHER" id="PTHR43591">
    <property type="entry name" value="METHYLTRANSFERASE"/>
    <property type="match status" value="1"/>
</dbReference>
<reference evidence="3 4" key="1">
    <citation type="submission" date="2023-08" db="EMBL/GenBank/DDBJ databases">
        <title>Rhodoferax potami sp. nov. and Rhodoferax mekongensis sp. nov., isolated from the Mekong River in Thailand.</title>
        <authorList>
            <person name="Kitikhun S."/>
            <person name="Charoenyingcharoen P."/>
            <person name="Siriarchawattana P."/>
            <person name="Likhitrattanapisal S."/>
            <person name="Nilsakha T."/>
            <person name="Chanpet A."/>
            <person name="Rattanawaree P."/>
            <person name="Ingsriswang S."/>
        </authorList>
    </citation>
    <scope>NUCLEOTIDE SEQUENCE [LARGE SCALE GENOMIC DNA]</scope>
    <source>
        <strain evidence="3 4">TBRC 17307</strain>
    </source>
</reference>
<dbReference type="InterPro" id="IPR013216">
    <property type="entry name" value="Methyltransf_11"/>
</dbReference>
<keyword evidence="3" id="KW-0808">Transferase</keyword>
<keyword evidence="1" id="KW-1133">Transmembrane helix</keyword>
<evidence type="ECO:0000259" key="2">
    <source>
        <dbReference type="Pfam" id="PF08241"/>
    </source>
</evidence>
<dbReference type="GO" id="GO:0032259">
    <property type="term" value="P:methylation"/>
    <property type="evidence" value="ECO:0007669"/>
    <property type="project" value="UniProtKB-KW"/>
</dbReference>
<keyword evidence="3" id="KW-0489">Methyltransferase</keyword>
<dbReference type="InterPro" id="IPR029063">
    <property type="entry name" value="SAM-dependent_MTases_sf"/>
</dbReference>
<keyword evidence="4" id="KW-1185">Reference proteome</keyword>